<keyword evidence="11" id="KW-1185">Reference proteome</keyword>
<keyword evidence="3 7" id="KW-1134">Transmembrane beta strand</keyword>
<dbReference type="Pfam" id="PF07660">
    <property type="entry name" value="STN"/>
    <property type="match status" value="1"/>
</dbReference>
<dbReference type="SUPFAM" id="SSF56935">
    <property type="entry name" value="Porins"/>
    <property type="match status" value="1"/>
</dbReference>
<dbReference type="FunFam" id="2.60.40.1120:FF:000003">
    <property type="entry name" value="Outer membrane protein Omp121"/>
    <property type="match status" value="1"/>
</dbReference>
<comment type="subcellular location">
    <subcellularLocation>
        <location evidence="1 7">Cell outer membrane</location>
        <topology evidence="1 7">Multi-pass membrane protein</topology>
    </subcellularLocation>
</comment>
<protein>
    <submittedName>
        <fullName evidence="10">SusC/RagA family</fullName>
    </submittedName>
</protein>
<evidence type="ECO:0000259" key="9">
    <source>
        <dbReference type="SMART" id="SM00965"/>
    </source>
</evidence>
<evidence type="ECO:0000256" key="3">
    <source>
        <dbReference type="ARBA" id="ARBA00022452"/>
    </source>
</evidence>
<reference evidence="11" key="1">
    <citation type="submission" date="2016-08" db="EMBL/GenBank/DDBJ databases">
        <authorList>
            <person name="Wibberg D."/>
        </authorList>
    </citation>
    <scope>NUCLEOTIDE SEQUENCE [LARGE SCALE GENOMIC DNA]</scope>
</reference>
<evidence type="ECO:0000256" key="6">
    <source>
        <dbReference type="ARBA" id="ARBA00023237"/>
    </source>
</evidence>
<keyword evidence="8" id="KW-1133">Transmembrane helix</keyword>
<dbReference type="InterPro" id="IPR011662">
    <property type="entry name" value="Secretin/TonB_short_N"/>
</dbReference>
<evidence type="ECO:0000256" key="8">
    <source>
        <dbReference type="SAM" id="Phobius"/>
    </source>
</evidence>
<dbReference type="SMART" id="SM00965">
    <property type="entry name" value="STN"/>
    <property type="match status" value="1"/>
</dbReference>
<dbReference type="STRING" id="1642647.PSM36_2503"/>
<dbReference type="Gene3D" id="2.60.40.1120">
    <property type="entry name" value="Carboxypeptidase-like, regulatory domain"/>
    <property type="match status" value="1"/>
</dbReference>
<organism evidence="10 11">
    <name type="scientific">Proteiniphilum saccharofermentans</name>
    <dbReference type="NCBI Taxonomy" id="1642647"/>
    <lineage>
        <taxon>Bacteria</taxon>
        <taxon>Pseudomonadati</taxon>
        <taxon>Bacteroidota</taxon>
        <taxon>Bacteroidia</taxon>
        <taxon>Bacteroidales</taxon>
        <taxon>Dysgonomonadaceae</taxon>
        <taxon>Proteiniphilum</taxon>
    </lineage>
</organism>
<dbReference type="NCBIfam" id="TIGR04057">
    <property type="entry name" value="SusC_RagA_signa"/>
    <property type="match status" value="1"/>
</dbReference>
<evidence type="ECO:0000256" key="5">
    <source>
        <dbReference type="ARBA" id="ARBA00023136"/>
    </source>
</evidence>
<dbReference type="InterPro" id="IPR023996">
    <property type="entry name" value="TonB-dep_OMP_SusC/RagA"/>
</dbReference>
<dbReference type="Pfam" id="PF07715">
    <property type="entry name" value="Plug"/>
    <property type="match status" value="1"/>
</dbReference>
<evidence type="ECO:0000313" key="11">
    <source>
        <dbReference type="Proteomes" id="UP000187464"/>
    </source>
</evidence>
<dbReference type="Pfam" id="PF13715">
    <property type="entry name" value="CarbopepD_reg_2"/>
    <property type="match status" value="1"/>
</dbReference>
<keyword evidence="5 7" id="KW-0472">Membrane</keyword>
<dbReference type="NCBIfam" id="TIGR04056">
    <property type="entry name" value="OMP_RagA_SusC"/>
    <property type="match status" value="1"/>
</dbReference>
<dbReference type="AlphaFoldDB" id="A0A1R3TCH9"/>
<feature type="domain" description="Secretin/TonB short N-terminal" evidence="9">
    <location>
        <begin position="95"/>
        <end position="146"/>
    </location>
</feature>
<dbReference type="InterPro" id="IPR037066">
    <property type="entry name" value="Plug_dom_sf"/>
</dbReference>
<feature type="transmembrane region" description="Helical" evidence="8">
    <location>
        <begin position="46"/>
        <end position="67"/>
    </location>
</feature>
<dbReference type="SUPFAM" id="SSF49464">
    <property type="entry name" value="Carboxypeptidase regulatory domain-like"/>
    <property type="match status" value="1"/>
</dbReference>
<evidence type="ECO:0000256" key="7">
    <source>
        <dbReference type="PROSITE-ProRule" id="PRU01360"/>
    </source>
</evidence>
<keyword evidence="2 7" id="KW-0813">Transport</keyword>
<accession>A0A1R3TCH9</accession>
<dbReference type="GO" id="GO:0009279">
    <property type="term" value="C:cell outer membrane"/>
    <property type="evidence" value="ECO:0007669"/>
    <property type="project" value="UniProtKB-SubCell"/>
</dbReference>
<dbReference type="InterPro" id="IPR039426">
    <property type="entry name" value="TonB-dep_rcpt-like"/>
</dbReference>
<evidence type="ECO:0000256" key="2">
    <source>
        <dbReference type="ARBA" id="ARBA00022448"/>
    </source>
</evidence>
<evidence type="ECO:0000313" key="10">
    <source>
        <dbReference type="EMBL" id="SCD21304.1"/>
    </source>
</evidence>
<dbReference type="Gene3D" id="2.40.170.20">
    <property type="entry name" value="TonB-dependent receptor, beta-barrel domain"/>
    <property type="match status" value="1"/>
</dbReference>
<evidence type="ECO:0000256" key="4">
    <source>
        <dbReference type="ARBA" id="ARBA00022692"/>
    </source>
</evidence>
<dbReference type="KEGG" id="psac:PSM36_2503"/>
<dbReference type="InterPro" id="IPR008969">
    <property type="entry name" value="CarboxyPept-like_regulatory"/>
</dbReference>
<keyword evidence="6 7" id="KW-0998">Cell outer membrane</keyword>
<dbReference type="InterPro" id="IPR023997">
    <property type="entry name" value="TonB-dep_OMP_SusC/RagA_CS"/>
</dbReference>
<gene>
    <name evidence="10" type="ORF">PSM36_2503</name>
</gene>
<dbReference type="EMBL" id="LT605205">
    <property type="protein sequence ID" value="SCD21304.1"/>
    <property type="molecule type" value="Genomic_DNA"/>
</dbReference>
<sequence>MIGSVSSGQNLNVKPVKVSNLNHYKCMTKNKHLGLKKANIRRTCRIMRVFFLFLTLGISVCFSNNSYSQSTKISLNLKNKTVKQVLSEIERNSEFIFFYQDDILDVNKRVTVNTDNGTIEQILKDVLSATDNTYFISDRSIYIIKKTLDNIVHEEDIVQQQKKTITGTIIDKDGESIIGANIVEKGTTNGTVTDVNGKFSLNVEDDAILHISYIGYLAQDINIAGQTYLKIILQEDTQALDELVVIGYGTMRKSDLTGSVVRADFEKFRDQPNISILQSLHGSVAGLNVSQITQAGSNPSFSIRGRTSISGEQQPLIILDGVIFRGNLIDLNPDDIDQIDILKDNSAAAVYGSQAANGVIIITSKSGEGKNMKPLINYSASYSLQSPTVEFIPGNGADFIKKNTQIEWKQSRTPESGYLEPRPDYNVSATFKTNEQLENYLNGRETDWYNLLTNDHIYVNSHNLSLSNRTEYLNYFISLGYTDQQGYMINEKYKRYNARINVDNKLTDWLTIGVQTFGSISDNSGMVPSTSDRYLMPFEAAYAEDGSLNPLIEGRSVSPLVEAEADNLDKRYNIFGNLYATIDFPFLKGLSYKFNFSNNLRTTRNYYFQPYSNNFQGRGQKSYSYLHDMSSDNILSFKRRFNRIHNLDVTLLYGFEKRKNDYTDARSSVFINDILGYNSLQSGSSDLQETISGAWEEQSLYSMARLFYSLYDKYMMTATVRRDGFSGFSENNKFGVFPSLALGWVASEETFFENFLGVMNYLKIRGSYGSIGNRTVGRYQTLAKVDGGFRYVNSSGTPVYAKSISDLASPNLKWETTTGLNLGVDFGFFDSRISGQIEYYNNNTRDLLYSVDIPSIGRFSKFPDNLGKIHNHGIEITLSTINIKETDFSWTSDFTFSRNRDELKELLGFDNDGDGKEDDLISEGLFIGHPLSTIYHYQVTGKLYQIGDDIPATADIGSQEIVDQNNDGKIDPENDKIILGYGEPSYRFSISNQFTYKNWSLSVFINSVQGGKDYYYAMDNIHYQTLGTGFSNSEDVYGQHYQLNFPTGLDYWLPENPNARYPRVGTAISSNLLATSFVQRNFVRLQDVSLSYKVEKKYLNKFNLENLRFFISGKNLYTWTKWPGWDPETGSGISRNGRPVLKSYTFGLNLEF</sequence>
<dbReference type="Proteomes" id="UP000187464">
    <property type="component" value="Chromosome I"/>
</dbReference>
<dbReference type="Gene3D" id="2.170.130.10">
    <property type="entry name" value="TonB-dependent receptor, plug domain"/>
    <property type="match status" value="1"/>
</dbReference>
<evidence type="ECO:0000256" key="1">
    <source>
        <dbReference type="ARBA" id="ARBA00004571"/>
    </source>
</evidence>
<comment type="similarity">
    <text evidence="7">Belongs to the TonB-dependent receptor family.</text>
</comment>
<name>A0A1R3TCH9_9BACT</name>
<dbReference type="PROSITE" id="PS52016">
    <property type="entry name" value="TONB_DEPENDENT_REC_3"/>
    <property type="match status" value="1"/>
</dbReference>
<proteinExistence type="inferred from homology"/>
<dbReference type="InterPro" id="IPR036942">
    <property type="entry name" value="Beta-barrel_TonB_sf"/>
</dbReference>
<keyword evidence="4 7" id="KW-0812">Transmembrane</keyword>
<dbReference type="InterPro" id="IPR012910">
    <property type="entry name" value="Plug_dom"/>
</dbReference>